<evidence type="ECO:0000256" key="2">
    <source>
        <dbReference type="PIRSR" id="PIRSR018249-2"/>
    </source>
</evidence>
<keyword evidence="1" id="KW-0479">Metal-binding</keyword>
<evidence type="ECO:0000256" key="3">
    <source>
        <dbReference type="SAM" id="SignalP"/>
    </source>
</evidence>
<feature type="binding site" evidence="1">
    <location>
        <position position="40"/>
    </location>
    <ligand>
        <name>Zn(2+)</name>
        <dbReference type="ChEBI" id="CHEBI:29105"/>
    </ligand>
</feature>
<dbReference type="InterPro" id="IPR048647">
    <property type="entry name" value="RlmA_N"/>
</dbReference>
<feature type="binding site" evidence="1">
    <location>
        <position position="20"/>
    </location>
    <ligand>
        <name>Zn(2+)</name>
        <dbReference type="ChEBI" id="CHEBI:29105"/>
    </ligand>
</feature>
<dbReference type="GO" id="GO:0046872">
    <property type="term" value="F:metal ion binding"/>
    <property type="evidence" value="ECO:0007669"/>
    <property type="project" value="UniProtKB-KW"/>
</dbReference>
<feature type="binding site" evidence="1">
    <location>
        <position position="23"/>
    </location>
    <ligand>
        <name>Zn(2+)</name>
        <dbReference type="ChEBI" id="CHEBI:29105"/>
    </ligand>
</feature>
<organism evidence="6 7">
    <name type="scientific">Lacticaseibacillus nasuensis JCM 17158</name>
    <dbReference type="NCBI Taxonomy" id="1291734"/>
    <lineage>
        <taxon>Bacteria</taxon>
        <taxon>Bacillati</taxon>
        <taxon>Bacillota</taxon>
        <taxon>Bacilli</taxon>
        <taxon>Lactobacillales</taxon>
        <taxon>Lactobacillaceae</taxon>
        <taxon>Lacticaseibacillus</taxon>
    </lineage>
</organism>
<feature type="binding site" evidence="2">
    <location>
        <position position="78"/>
    </location>
    <ligand>
        <name>S-adenosyl-L-methionine</name>
        <dbReference type="ChEBI" id="CHEBI:59789"/>
    </ligand>
</feature>
<dbReference type="InterPro" id="IPR016718">
    <property type="entry name" value="rRNA_m1G-MeTrfase_A_prd"/>
</dbReference>
<gene>
    <name evidence="6" type="ORF">FD02_GL001580</name>
</gene>
<dbReference type="InterPro" id="IPR029063">
    <property type="entry name" value="SAM-dependent_MTases_sf"/>
</dbReference>
<dbReference type="PIRSF" id="PIRSF018249">
    <property type="entry name" value="MyrA_prd"/>
    <property type="match status" value="1"/>
</dbReference>
<dbReference type="OrthoDB" id="5522265at2"/>
<dbReference type="GO" id="GO:0032259">
    <property type="term" value="P:methylation"/>
    <property type="evidence" value="ECO:0007669"/>
    <property type="project" value="UniProtKB-KW"/>
</dbReference>
<accession>A0A0R1JMQ8</accession>
<dbReference type="PANTHER" id="PTHR43460">
    <property type="entry name" value="METHYLTRANSFERASE"/>
    <property type="match status" value="1"/>
</dbReference>
<dbReference type="Proteomes" id="UP000051804">
    <property type="component" value="Unassembled WGS sequence"/>
</dbReference>
<feature type="binding site" evidence="1">
    <location>
        <position position="36"/>
    </location>
    <ligand>
        <name>Zn(2+)</name>
        <dbReference type="ChEBI" id="CHEBI:29105"/>
    </ligand>
</feature>
<keyword evidence="3" id="KW-0732">Signal</keyword>
<dbReference type="Pfam" id="PF21302">
    <property type="entry name" value="Zn_ribbon_RlmA"/>
    <property type="match status" value="1"/>
</dbReference>
<dbReference type="PANTHER" id="PTHR43460:SF1">
    <property type="entry name" value="METHYLTRANSFERASE TYPE 11 DOMAIN-CONTAINING PROTEIN"/>
    <property type="match status" value="1"/>
</dbReference>
<feature type="chain" id="PRO_5006406141" evidence="3">
    <location>
        <begin position="25"/>
        <end position="276"/>
    </location>
</feature>
<evidence type="ECO:0000313" key="6">
    <source>
        <dbReference type="EMBL" id="KRK72607.1"/>
    </source>
</evidence>
<evidence type="ECO:0000259" key="4">
    <source>
        <dbReference type="Pfam" id="PF13649"/>
    </source>
</evidence>
<evidence type="ECO:0000259" key="5">
    <source>
        <dbReference type="Pfam" id="PF21302"/>
    </source>
</evidence>
<dbReference type="Pfam" id="PF13649">
    <property type="entry name" value="Methyltransf_25"/>
    <property type="match status" value="1"/>
</dbReference>
<keyword evidence="6" id="KW-0808">Transferase</keyword>
<evidence type="ECO:0000256" key="1">
    <source>
        <dbReference type="PIRSR" id="PIRSR018249-1"/>
    </source>
</evidence>
<dbReference type="RefSeq" id="WP_056951091.1">
    <property type="nucleotide sequence ID" value="NZ_AZDJ01000022.1"/>
</dbReference>
<dbReference type="SUPFAM" id="SSF53335">
    <property type="entry name" value="S-adenosyl-L-methionine-dependent methyltransferases"/>
    <property type="match status" value="1"/>
</dbReference>
<keyword evidence="7" id="KW-1185">Reference proteome</keyword>
<keyword evidence="1" id="KW-0862">Zinc</keyword>
<dbReference type="EMBL" id="AZDJ01000022">
    <property type="protein sequence ID" value="KRK72607.1"/>
    <property type="molecule type" value="Genomic_DNA"/>
</dbReference>
<feature type="domain" description="Methyltransferase" evidence="4">
    <location>
        <begin position="96"/>
        <end position="176"/>
    </location>
</feature>
<dbReference type="Gene3D" id="3.40.50.150">
    <property type="entry name" value="Vaccinia Virus protein VP39"/>
    <property type="match status" value="1"/>
</dbReference>
<protein>
    <submittedName>
        <fullName evidence="6">SAM-dependent methyltransferase</fullName>
    </submittedName>
</protein>
<dbReference type="GO" id="GO:0008168">
    <property type="term" value="F:methyltransferase activity"/>
    <property type="evidence" value="ECO:0007669"/>
    <property type="project" value="UniProtKB-KW"/>
</dbReference>
<feature type="signal peptide" evidence="3">
    <location>
        <begin position="1"/>
        <end position="24"/>
    </location>
</feature>
<dbReference type="InterPro" id="IPR041698">
    <property type="entry name" value="Methyltransf_25"/>
</dbReference>
<dbReference type="InterPro" id="IPR052939">
    <property type="entry name" value="23S_rRNA_MeTrnsfrase_RlmA"/>
</dbReference>
<proteinExistence type="predicted"/>
<feature type="binding site" evidence="2">
    <location>
        <begin position="102"/>
        <end position="103"/>
    </location>
    <ligand>
        <name>S-adenosyl-L-methionine</name>
        <dbReference type="ChEBI" id="CHEBI:59789"/>
    </ligand>
</feature>
<keyword evidence="6" id="KW-0489">Methyltransferase</keyword>
<feature type="domain" description="23S rRNA (guanine(745)-N(1))-methyltransferase N-terminal" evidence="5">
    <location>
        <begin position="18"/>
        <end position="53"/>
    </location>
</feature>
<keyword evidence="2" id="KW-0949">S-adenosyl-L-methionine</keyword>
<dbReference type="CDD" id="cd02440">
    <property type="entry name" value="AdoMet_MTases"/>
    <property type="match status" value="1"/>
</dbReference>
<name>A0A0R1JMQ8_9LACO</name>
<dbReference type="AlphaFoldDB" id="A0A0R1JMQ8"/>
<evidence type="ECO:0000313" key="7">
    <source>
        <dbReference type="Proteomes" id="UP000051804"/>
    </source>
</evidence>
<sequence length="276" mass="29060">MRKIETKAAWLAAHSPLYACPVCAAPLAVSGTSLLCENGHRYDLAKKGTVNFLAKPVATEYTSEMLAARRRVLQAGLFTPFLQAIAAQLRTSDSLLDIGCGEGTPTAMLSNSVAAAVGFDISAPAIQLAGGLTTSAAFCVADLAHLPFVAHRFDVITDLFSPGAYAEFDRVLKPGGRVLKIVPTGGYLRELREGLYAGTAKASYSNADVKARFLAHYPAASVTPITYDWPVNATSFADVVTMTPLSWQAPAANRAALIANPPAAIHVAVELLATNV</sequence>
<dbReference type="STRING" id="1291734.FD02_GL001580"/>
<dbReference type="PATRIC" id="fig|1291734.4.peg.1623"/>
<comment type="caution">
    <text evidence="6">The sequence shown here is derived from an EMBL/GenBank/DDBJ whole genome shotgun (WGS) entry which is preliminary data.</text>
</comment>
<reference evidence="6 7" key="1">
    <citation type="journal article" date="2015" name="Genome Announc.">
        <title>Expanding the biotechnology potential of lactobacilli through comparative genomics of 213 strains and associated genera.</title>
        <authorList>
            <person name="Sun Z."/>
            <person name="Harris H.M."/>
            <person name="McCann A."/>
            <person name="Guo C."/>
            <person name="Argimon S."/>
            <person name="Zhang W."/>
            <person name="Yang X."/>
            <person name="Jeffery I.B."/>
            <person name="Cooney J.C."/>
            <person name="Kagawa T.F."/>
            <person name="Liu W."/>
            <person name="Song Y."/>
            <person name="Salvetti E."/>
            <person name="Wrobel A."/>
            <person name="Rasinkangas P."/>
            <person name="Parkhill J."/>
            <person name="Rea M.C."/>
            <person name="O'Sullivan O."/>
            <person name="Ritari J."/>
            <person name="Douillard F.P."/>
            <person name="Paul Ross R."/>
            <person name="Yang R."/>
            <person name="Briner A.E."/>
            <person name="Felis G.E."/>
            <person name="de Vos W.M."/>
            <person name="Barrangou R."/>
            <person name="Klaenhammer T.R."/>
            <person name="Caufield P.W."/>
            <person name="Cui Y."/>
            <person name="Zhang H."/>
            <person name="O'Toole P.W."/>
        </authorList>
    </citation>
    <scope>NUCLEOTIDE SEQUENCE [LARGE SCALE GENOMIC DNA]</scope>
    <source>
        <strain evidence="6 7">JCM 17158</strain>
    </source>
</reference>
<feature type="binding site" evidence="2">
    <location>
        <position position="187"/>
    </location>
    <ligand>
        <name>S-adenosyl-L-methionine</name>
        <dbReference type="ChEBI" id="CHEBI:59789"/>
    </ligand>
</feature>